<dbReference type="Proteomes" id="UP000324222">
    <property type="component" value="Unassembled WGS sequence"/>
</dbReference>
<accession>A0A5B7HAY5</accession>
<evidence type="ECO:0000313" key="3">
    <source>
        <dbReference type="Proteomes" id="UP000324222"/>
    </source>
</evidence>
<comment type="caution">
    <text evidence="2">The sequence shown here is derived from an EMBL/GenBank/DDBJ whole genome shotgun (WGS) entry which is preliminary data.</text>
</comment>
<keyword evidence="3" id="KW-1185">Reference proteome</keyword>
<sequence length="104" mass="11229">MFLVDSRRQTTSVGTASCVLSSGMNSFEVCGSSKLISHQEAVNTSEPQPDKDGSIRRVTRAAPNPAQPRPPQHHRRTQGTVVMTQCGSMAILYVADGGTEARWV</sequence>
<protein>
    <submittedName>
        <fullName evidence="2">Uncharacterized protein</fullName>
    </submittedName>
</protein>
<reference evidence="2 3" key="1">
    <citation type="submission" date="2019-05" db="EMBL/GenBank/DDBJ databases">
        <title>Another draft genome of Portunus trituberculatus and its Hox gene families provides insights of decapod evolution.</title>
        <authorList>
            <person name="Jeong J.-H."/>
            <person name="Song I."/>
            <person name="Kim S."/>
            <person name="Choi T."/>
            <person name="Kim D."/>
            <person name="Ryu S."/>
            <person name="Kim W."/>
        </authorList>
    </citation>
    <scope>NUCLEOTIDE SEQUENCE [LARGE SCALE GENOMIC DNA]</scope>
    <source>
        <tissue evidence="2">Muscle</tissue>
    </source>
</reference>
<proteinExistence type="predicted"/>
<evidence type="ECO:0000313" key="2">
    <source>
        <dbReference type="EMBL" id="MPC66457.1"/>
    </source>
</evidence>
<gene>
    <name evidence="2" type="ORF">E2C01_060605</name>
</gene>
<evidence type="ECO:0000256" key="1">
    <source>
        <dbReference type="SAM" id="MobiDB-lite"/>
    </source>
</evidence>
<dbReference type="EMBL" id="VSRR010024784">
    <property type="protein sequence ID" value="MPC66457.1"/>
    <property type="molecule type" value="Genomic_DNA"/>
</dbReference>
<feature type="region of interest" description="Disordered" evidence="1">
    <location>
        <begin position="39"/>
        <end position="78"/>
    </location>
</feature>
<dbReference type="AlphaFoldDB" id="A0A5B7HAY5"/>
<name>A0A5B7HAY5_PORTR</name>
<organism evidence="2 3">
    <name type="scientific">Portunus trituberculatus</name>
    <name type="common">Swimming crab</name>
    <name type="synonym">Neptunus trituberculatus</name>
    <dbReference type="NCBI Taxonomy" id="210409"/>
    <lineage>
        <taxon>Eukaryota</taxon>
        <taxon>Metazoa</taxon>
        <taxon>Ecdysozoa</taxon>
        <taxon>Arthropoda</taxon>
        <taxon>Crustacea</taxon>
        <taxon>Multicrustacea</taxon>
        <taxon>Malacostraca</taxon>
        <taxon>Eumalacostraca</taxon>
        <taxon>Eucarida</taxon>
        <taxon>Decapoda</taxon>
        <taxon>Pleocyemata</taxon>
        <taxon>Brachyura</taxon>
        <taxon>Eubrachyura</taxon>
        <taxon>Portunoidea</taxon>
        <taxon>Portunidae</taxon>
        <taxon>Portuninae</taxon>
        <taxon>Portunus</taxon>
    </lineage>
</organism>